<sequence>MNACIIEKSLWSSLILLVTSSMSGSCFCNLEARIFNPSSPRAQVIFWRTTITKASAMFAF</sequence>
<name>A0A0A9AXD8_ARUDO</name>
<organism evidence="1">
    <name type="scientific">Arundo donax</name>
    <name type="common">Giant reed</name>
    <name type="synonym">Donax arundinaceus</name>
    <dbReference type="NCBI Taxonomy" id="35708"/>
    <lineage>
        <taxon>Eukaryota</taxon>
        <taxon>Viridiplantae</taxon>
        <taxon>Streptophyta</taxon>
        <taxon>Embryophyta</taxon>
        <taxon>Tracheophyta</taxon>
        <taxon>Spermatophyta</taxon>
        <taxon>Magnoliopsida</taxon>
        <taxon>Liliopsida</taxon>
        <taxon>Poales</taxon>
        <taxon>Poaceae</taxon>
        <taxon>PACMAD clade</taxon>
        <taxon>Arundinoideae</taxon>
        <taxon>Arundineae</taxon>
        <taxon>Arundo</taxon>
    </lineage>
</organism>
<proteinExistence type="predicted"/>
<protein>
    <submittedName>
        <fullName evidence="1">Uncharacterized protein</fullName>
    </submittedName>
</protein>
<dbReference type="AlphaFoldDB" id="A0A0A9AXD8"/>
<dbReference type="EMBL" id="GBRH01241481">
    <property type="protein sequence ID" value="JAD56414.1"/>
    <property type="molecule type" value="Transcribed_RNA"/>
</dbReference>
<accession>A0A0A9AXD8</accession>
<evidence type="ECO:0000313" key="1">
    <source>
        <dbReference type="EMBL" id="JAD56414.1"/>
    </source>
</evidence>
<reference evidence="1" key="1">
    <citation type="submission" date="2014-09" db="EMBL/GenBank/DDBJ databases">
        <authorList>
            <person name="Magalhaes I.L.F."/>
            <person name="Oliveira U."/>
            <person name="Santos F.R."/>
            <person name="Vidigal T.H.D.A."/>
            <person name="Brescovit A.D."/>
            <person name="Santos A.J."/>
        </authorList>
    </citation>
    <scope>NUCLEOTIDE SEQUENCE</scope>
    <source>
        <tissue evidence="1">Shoot tissue taken approximately 20 cm above the soil surface</tissue>
    </source>
</reference>
<reference evidence="1" key="2">
    <citation type="journal article" date="2015" name="Data Brief">
        <title>Shoot transcriptome of the giant reed, Arundo donax.</title>
        <authorList>
            <person name="Barrero R.A."/>
            <person name="Guerrero F.D."/>
            <person name="Moolhuijzen P."/>
            <person name="Goolsby J.A."/>
            <person name="Tidwell J."/>
            <person name="Bellgard S.E."/>
            <person name="Bellgard M.I."/>
        </authorList>
    </citation>
    <scope>NUCLEOTIDE SEQUENCE</scope>
    <source>
        <tissue evidence="1">Shoot tissue taken approximately 20 cm above the soil surface</tissue>
    </source>
</reference>